<keyword evidence="2" id="KW-1185">Reference proteome</keyword>
<evidence type="ECO:0008006" key="3">
    <source>
        <dbReference type="Google" id="ProtNLM"/>
    </source>
</evidence>
<proteinExistence type="predicted"/>
<accession>A0ABV0V7N7</accession>
<organism evidence="1 2">
    <name type="scientific">Ilyodon furcidens</name>
    <name type="common">goldbreast splitfin</name>
    <dbReference type="NCBI Taxonomy" id="33524"/>
    <lineage>
        <taxon>Eukaryota</taxon>
        <taxon>Metazoa</taxon>
        <taxon>Chordata</taxon>
        <taxon>Craniata</taxon>
        <taxon>Vertebrata</taxon>
        <taxon>Euteleostomi</taxon>
        <taxon>Actinopterygii</taxon>
        <taxon>Neopterygii</taxon>
        <taxon>Teleostei</taxon>
        <taxon>Neoteleostei</taxon>
        <taxon>Acanthomorphata</taxon>
        <taxon>Ovalentaria</taxon>
        <taxon>Atherinomorphae</taxon>
        <taxon>Cyprinodontiformes</taxon>
        <taxon>Goodeidae</taxon>
        <taxon>Ilyodon</taxon>
    </lineage>
</organism>
<comment type="caution">
    <text evidence="1">The sequence shown here is derived from an EMBL/GenBank/DDBJ whole genome shotgun (WGS) entry which is preliminary data.</text>
</comment>
<reference evidence="1 2" key="1">
    <citation type="submission" date="2021-06" db="EMBL/GenBank/DDBJ databases">
        <authorList>
            <person name="Palmer J.M."/>
        </authorList>
    </citation>
    <scope>NUCLEOTIDE SEQUENCE [LARGE SCALE GENOMIC DNA]</scope>
    <source>
        <strain evidence="2">if_2019</strain>
        <tissue evidence="1">Muscle</tissue>
    </source>
</reference>
<name>A0ABV0V7N7_9TELE</name>
<gene>
    <name evidence="1" type="ORF">ILYODFUR_028897</name>
</gene>
<protein>
    <recommendedName>
        <fullName evidence="3">Secreted protein</fullName>
    </recommendedName>
</protein>
<evidence type="ECO:0000313" key="2">
    <source>
        <dbReference type="Proteomes" id="UP001482620"/>
    </source>
</evidence>
<dbReference type="EMBL" id="JAHRIQ010096710">
    <property type="protein sequence ID" value="MEQ2253119.1"/>
    <property type="molecule type" value="Genomic_DNA"/>
</dbReference>
<sequence>MVPECFPTLWKPTVLLLRSSLSSLDHCSECCVVSGCSLPETYTGPAVKHGGGGIMLWGQWYWSTAQNGRQKRRWWATGVFSGFHKWAEFTS</sequence>
<dbReference type="Proteomes" id="UP001482620">
    <property type="component" value="Unassembled WGS sequence"/>
</dbReference>
<evidence type="ECO:0000313" key="1">
    <source>
        <dbReference type="EMBL" id="MEQ2253119.1"/>
    </source>
</evidence>